<evidence type="ECO:0000313" key="2">
    <source>
        <dbReference type="Proteomes" id="UP000054485"/>
    </source>
</evidence>
<protein>
    <submittedName>
        <fullName evidence="1">Uncharacterized protein</fullName>
    </submittedName>
</protein>
<dbReference type="Proteomes" id="UP000054485">
    <property type="component" value="Unassembled WGS sequence"/>
</dbReference>
<reference evidence="1 2" key="1">
    <citation type="submission" date="2014-04" db="EMBL/GenBank/DDBJ databases">
        <authorList>
            <consortium name="DOE Joint Genome Institute"/>
            <person name="Kuo A."/>
            <person name="Ruytinx J."/>
            <person name="Rineau F."/>
            <person name="Colpaert J."/>
            <person name="Kohler A."/>
            <person name="Nagy L.G."/>
            <person name="Floudas D."/>
            <person name="Copeland A."/>
            <person name="Barry K.W."/>
            <person name="Cichocki N."/>
            <person name="Veneault-Fourrey C."/>
            <person name="LaButti K."/>
            <person name="Lindquist E.A."/>
            <person name="Lipzen A."/>
            <person name="Lundell T."/>
            <person name="Morin E."/>
            <person name="Murat C."/>
            <person name="Sun H."/>
            <person name="Tunlid A."/>
            <person name="Henrissat B."/>
            <person name="Grigoriev I.V."/>
            <person name="Hibbett D.S."/>
            <person name="Martin F."/>
            <person name="Nordberg H.P."/>
            <person name="Cantor M.N."/>
            <person name="Hua S.X."/>
        </authorList>
    </citation>
    <scope>NUCLEOTIDE SEQUENCE [LARGE SCALE GENOMIC DNA]</scope>
    <source>
        <strain evidence="1 2">UH-Slu-Lm8-n1</strain>
    </source>
</reference>
<organism evidence="1 2">
    <name type="scientific">Suillus luteus UH-Slu-Lm8-n1</name>
    <dbReference type="NCBI Taxonomy" id="930992"/>
    <lineage>
        <taxon>Eukaryota</taxon>
        <taxon>Fungi</taxon>
        <taxon>Dikarya</taxon>
        <taxon>Basidiomycota</taxon>
        <taxon>Agaricomycotina</taxon>
        <taxon>Agaricomycetes</taxon>
        <taxon>Agaricomycetidae</taxon>
        <taxon>Boletales</taxon>
        <taxon>Suillineae</taxon>
        <taxon>Suillaceae</taxon>
        <taxon>Suillus</taxon>
    </lineage>
</organism>
<dbReference type="InParanoid" id="A0A0C9ZJ05"/>
<dbReference type="AlphaFoldDB" id="A0A0C9ZJ05"/>
<evidence type="ECO:0000313" key="1">
    <source>
        <dbReference type="EMBL" id="KIK37410.1"/>
    </source>
</evidence>
<proteinExistence type="predicted"/>
<accession>A0A0C9ZJ05</accession>
<gene>
    <name evidence="1" type="ORF">CY34DRAFT_92801</name>
</gene>
<feature type="non-terminal residue" evidence="1">
    <location>
        <position position="1"/>
    </location>
</feature>
<name>A0A0C9ZJ05_9AGAM</name>
<sequence length="94" mass="10655">LDEAIHLHQDALALRPPDHPFRSIFLDRPCQKPSRRIRAARHFLPDLNEAAIDLSIGDTLALRQPDHPLRSTSLDTLARILRGRFEQQGATCLT</sequence>
<keyword evidence="2" id="KW-1185">Reference proteome</keyword>
<dbReference type="HOGENOM" id="CLU_2392073_0_0_1"/>
<reference evidence="2" key="2">
    <citation type="submission" date="2015-01" db="EMBL/GenBank/DDBJ databases">
        <title>Evolutionary Origins and Diversification of the Mycorrhizal Mutualists.</title>
        <authorList>
            <consortium name="DOE Joint Genome Institute"/>
            <consortium name="Mycorrhizal Genomics Consortium"/>
            <person name="Kohler A."/>
            <person name="Kuo A."/>
            <person name="Nagy L.G."/>
            <person name="Floudas D."/>
            <person name="Copeland A."/>
            <person name="Barry K.W."/>
            <person name="Cichocki N."/>
            <person name="Veneault-Fourrey C."/>
            <person name="LaButti K."/>
            <person name="Lindquist E.A."/>
            <person name="Lipzen A."/>
            <person name="Lundell T."/>
            <person name="Morin E."/>
            <person name="Murat C."/>
            <person name="Riley R."/>
            <person name="Ohm R."/>
            <person name="Sun H."/>
            <person name="Tunlid A."/>
            <person name="Henrissat B."/>
            <person name="Grigoriev I.V."/>
            <person name="Hibbett D.S."/>
            <person name="Martin F."/>
        </authorList>
    </citation>
    <scope>NUCLEOTIDE SEQUENCE [LARGE SCALE GENOMIC DNA]</scope>
    <source>
        <strain evidence="2">UH-Slu-Lm8-n1</strain>
    </source>
</reference>
<dbReference type="EMBL" id="KN835453">
    <property type="protein sequence ID" value="KIK37410.1"/>
    <property type="molecule type" value="Genomic_DNA"/>
</dbReference>